<dbReference type="EMBL" id="QGTT01000004">
    <property type="protein sequence ID" value="PWW14103.1"/>
    <property type="molecule type" value="Genomic_DNA"/>
</dbReference>
<keyword evidence="3" id="KW-0418">Kinase</keyword>
<protein>
    <submittedName>
        <fullName evidence="3">Regulator of nucleoside diphosphate kinase</fullName>
    </submittedName>
</protein>
<dbReference type="GO" id="GO:0016301">
    <property type="term" value="F:kinase activity"/>
    <property type="evidence" value="ECO:0007669"/>
    <property type="project" value="UniProtKB-KW"/>
</dbReference>
<evidence type="ECO:0000313" key="3">
    <source>
        <dbReference type="EMBL" id="PWW14103.1"/>
    </source>
</evidence>
<dbReference type="GO" id="GO:0003677">
    <property type="term" value="F:DNA binding"/>
    <property type="evidence" value="ECO:0007669"/>
    <property type="project" value="InterPro"/>
</dbReference>
<dbReference type="InterPro" id="IPR001437">
    <property type="entry name" value="Tscrpt_elong_fac_GreA/B_C"/>
</dbReference>
<dbReference type="InterPro" id="IPR029462">
    <property type="entry name" value="Rnk_N"/>
</dbReference>
<keyword evidence="4" id="KW-1185">Reference proteome</keyword>
<dbReference type="SUPFAM" id="SSF54534">
    <property type="entry name" value="FKBP-like"/>
    <property type="match status" value="1"/>
</dbReference>
<dbReference type="InterPro" id="IPR023459">
    <property type="entry name" value="Tscrpt_elong_fac_GreA/B_fam"/>
</dbReference>
<dbReference type="InterPro" id="IPR036953">
    <property type="entry name" value="GreA/GreB_C_sf"/>
</dbReference>
<dbReference type="GO" id="GO:0070063">
    <property type="term" value="F:RNA polymerase binding"/>
    <property type="evidence" value="ECO:0007669"/>
    <property type="project" value="InterPro"/>
</dbReference>
<dbReference type="AlphaFoldDB" id="A0A317QB47"/>
<gene>
    <name evidence="3" type="ORF">DET45_10441</name>
</gene>
<keyword evidence="3" id="KW-0808">Transferase</keyword>
<feature type="domain" description="Regulator of nucleoside diphosphate kinase N-terminal" evidence="2">
    <location>
        <begin position="5"/>
        <end position="44"/>
    </location>
</feature>
<dbReference type="GO" id="GO:0032784">
    <property type="term" value="P:regulation of DNA-templated transcription elongation"/>
    <property type="evidence" value="ECO:0007669"/>
    <property type="project" value="InterPro"/>
</dbReference>
<comment type="caution">
    <text evidence="3">The sequence shown here is derived from an EMBL/GenBank/DDBJ whole genome shotgun (WGS) entry which is preliminary data.</text>
</comment>
<feature type="domain" description="Transcription elongation factor GreA/GreB C-terminal" evidence="1">
    <location>
        <begin position="50"/>
        <end position="124"/>
    </location>
</feature>
<dbReference type="Pfam" id="PF14760">
    <property type="entry name" value="Rnk_N"/>
    <property type="match status" value="1"/>
</dbReference>
<dbReference type="Gene3D" id="3.10.50.30">
    <property type="entry name" value="Transcription elongation factor, GreA/GreB, C-terminal domain"/>
    <property type="match status" value="1"/>
</dbReference>
<sequence length="130" mass="14167">MQNKPDIILSAADVATIERYIEKMPHANEQVLALEDELARAKVVKHQDLPSDVIAMGSRVTFRIAELNKEFSKTLCYPEQLANHEDGISIFAPVGSALIGLRVGQSIDWPLNGSVRHVEIIAVSPAPVAA</sequence>
<reference evidence="3 4" key="1">
    <citation type="submission" date="2018-05" db="EMBL/GenBank/DDBJ databases">
        <title>Freshwater and sediment microbial communities from various areas in North America, analyzing microbe dynamics in response to fracking.</title>
        <authorList>
            <person name="Lamendella R."/>
        </authorList>
    </citation>
    <scope>NUCLEOTIDE SEQUENCE [LARGE SCALE GENOMIC DNA]</scope>
    <source>
        <strain evidence="3 4">125B1</strain>
    </source>
</reference>
<dbReference type="PANTHER" id="PTHR30437:SF5">
    <property type="entry name" value="REGULATOR OF NUCLEOSIDE DIPHOSPHATE KINASE"/>
    <property type="match status" value="1"/>
</dbReference>
<dbReference type="Proteomes" id="UP000246964">
    <property type="component" value="Unassembled WGS sequence"/>
</dbReference>
<name>A0A317QB47_9GAMM</name>
<evidence type="ECO:0000313" key="4">
    <source>
        <dbReference type="Proteomes" id="UP000246964"/>
    </source>
</evidence>
<proteinExistence type="predicted"/>
<evidence type="ECO:0000259" key="2">
    <source>
        <dbReference type="Pfam" id="PF14760"/>
    </source>
</evidence>
<dbReference type="NCBIfam" id="NF004396">
    <property type="entry name" value="PRK05753.1"/>
    <property type="match status" value="1"/>
</dbReference>
<dbReference type="PANTHER" id="PTHR30437">
    <property type="entry name" value="TRANSCRIPTION ELONGATION FACTOR GREA"/>
    <property type="match status" value="1"/>
</dbReference>
<accession>A0A317QB47</accession>
<dbReference type="OrthoDB" id="192847at2"/>
<evidence type="ECO:0000259" key="1">
    <source>
        <dbReference type="Pfam" id="PF01272"/>
    </source>
</evidence>
<dbReference type="RefSeq" id="WP_110075486.1">
    <property type="nucleotide sequence ID" value="NZ_QGTT01000004.1"/>
</dbReference>
<dbReference type="Pfam" id="PF01272">
    <property type="entry name" value="GreA_GreB"/>
    <property type="match status" value="1"/>
</dbReference>
<dbReference type="GO" id="GO:0006354">
    <property type="term" value="P:DNA-templated transcription elongation"/>
    <property type="evidence" value="ECO:0007669"/>
    <property type="project" value="TreeGrafter"/>
</dbReference>
<organism evidence="3 4">
    <name type="scientific">Pseudidiomarina maritima</name>
    <dbReference type="NCBI Taxonomy" id="519453"/>
    <lineage>
        <taxon>Bacteria</taxon>
        <taxon>Pseudomonadati</taxon>
        <taxon>Pseudomonadota</taxon>
        <taxon>Gammaproteobacteria</taxon>
        <taxon>Alteromonadales</taxon>
        <taxon>Idiomarinaceae</taxon>
        <taxon>Pseudidiomarina</taxon>
    </lineage>
</organism>
<dbReference type="Gene3D" id="1.10.286.20">
    <property type="match status" value="1"/>
</dbReference>